<feature type="compositionally biased region" description="Polar residues" evidence="1">
    <location>
        <begin position="411"/>
        <end position="424"/>
    </location>
</feature>
<feature type="region of interest" description="Disordered" evidence="1">
    <location>
        <begin position="637"/>
        <end position="670"/>
    </location>
</feature>
<comment type="caution">
    <text evidence="2">The sequence shown here is derived from an EMBL/GenBank/DDBJ whole genome shotgun (WGS) entry which is preliminary data.</text>
</comment>
<feature type="compositionally biased region" description="Basic and acidic residues" evidence="1">
    <location>
        <begin position="575"/>
        <end position="589"/>
    </location>
</feature>
<feature type="region of interest" description="Disordered" evidence="1">
    <location>
        <begin position="349"/>
        <end position="381"/>
    </location>
</feature>
<feature type="compositionally biased region" description="Low complexity" evidence="1">
    <location>
        <begin position="229"/>
        <end position="250"/>
    </location>
</feature>
<feature type="compositionally biased region" description="Acidic residues" evidence="1">
    <location>
        <begin position="560"/>
        <end position="571"/>
    </location>
</feature>
<feature type="compositionally biased region" description="Low complexity" evidence="1">
    <location>
        <begin position="536"/>
        <end position="545"/>
    </location>
</feature>
<name>A0AAE1DVI3_9GAST</name>
<proteinExistence type="predicted"/>
<evidence type="ECO:0000313" key="2">
    <source>
        <dbReference type="EMBL" id="KAK3783103.1"/>
    </source>
</evidence>
<organism evidence="2 3">
    <name type="scientific">Elysia crispata</name>
    <name type="common">lettuce slug</name>
    <dbReference type="NCBI Taxonomy" id="231223"/>
    <lineage>
        <taxon>Eukaryota</taxon>
        <taxon>Metazoa</taxon>
        <taxon>Spiralia</taxon>
        <taxon>Lophotrochozoa</taxon>
        <taxon>Mollusca</taxon>
        <taxon>Gastropoda</taxon>
        <taxon>Heterobranchia</taxon>
        <taxon>Euthyneura</taxon>
        <taxon>Panpulmonata</taxon>
        <taxon>Sacoglossa</taxon>
        <taxon>Placobranchoidea</taxon>
        <taxon>Plakobranchidae</taxon>
        <taxon>Elysia</taxon>
    </lineage>
</organism>
<dbReference type="Proteomes" id="UP001283361">
    <property type="component" value="Unassembled WGS sequence"/>
</dbReference>
<keyword evidence="3" id="KW-1185">Reference proteome</keyword>
<feature type="region of interest" description="Disordered" evidence="1">
    <location>
        <begin position="410"/>
        <end position="432"/>
    </location>
</feature>
<protein>
    <submittedName>
        <fullName evidence="2">Uncharacterized protein</fullName>
    </submittedName>
</protein>
<reference evidence="2" key="1">
    <citation type="journal article" date="2023" name="G3 (Bethesda)">
        <title>A reference genome for the long-term kleptoplast-retaining sea slug Elysia crispata morphotype clarki.</title>
        <authorList>
            <person name="Eastman K.E."/>
            <person name="Pendleton A.L."/>
            <person name="Shaikh M.A."/>
            <person name="Suttiyut T."/>
            <person name="Ogas R."/>
            <person name="Tomko P."/>
            <person name="Gavelis G."/>
            <person name="Widhalm J.R."/>
            <person name="Wisecaver J.H."/>
        </authorList>
    </citation>
    <scope>NUCLEOTIDE SEQUENCE</scope>
    <source>
        <strain evidence="2">ECLA1</strain>
    </source>
</reference>
<feature type="compositionally biased region" description="Polar residues" evidence="1">
    <location>
        <begin position="369"/>
        <end position="381"/>
    </location>
</feature>
<feature type="compositionally biased region" description="Acidic residues" evidence="1">
    <location>
        <begin position="637"/>
        <end position="650"/>
    </location>
</feature>
<feature type="region of interest" description="Disordered" evidence="1">
    <location>
        <begin position="526"/>
        <end position="592"/>
    </location>
</feature>
<dbReference type="EMBL" id="JAWDGP010002452">
    <property type="protein sequence ID" value="KAK3783103.1"/>
    <property type="molecule type" value="Genomic_DNA"/>
</dbReference>
<feature type="compositionally biased region" description="Acidic residues" evidence="1">
    <location>
        <begin position="356"/>
        <end position="365"/>
    </location>
</feature>
<feature type="compositionally biased region" description="Basic and acidic residues" evidence="1">
    <location>
        <begin position="444"/>
        <end position="454"/>
    </location>
</feature>
<sequence length="670" mass="73299">MTSCFSLFCQVNQHSHPGEWRDDFNNNPGGKARDVGSDSWGDLPRIPDAAAIGHLHLSFEYHNTNLKIRVWQVSELLLPPPQISMIESIFVRSYLIPDAAKKTNRKTEEVRVEMINKKELPQKTALQSGIQHIFTPSSFRFETPLLYTGVTKTIVTERSVRLEVCMTQKHTKRPFLMAIVHMPLALAVRRPIREPYPLIPCMNYTIPNNMRVYSARDIILENVGGRQNSSSSEFLSRSNSSTSSTLDGTSSTASQKFVSLNLSDSDDDEADVAGILEIKASSPVKSSASPRQNPASLSITVPDDPDSTALREVVMGKDKSSNDGVSIDMGEQELKSRVKKKIIPNEIFSKKQEGSASDDECDSPEVNDVMSQRCTEPSPSTVVDMDHSQVGETIVDISKLQGDVIIEVPGDNSNVSKLSNTQTPGGKKKILPPSELLSQTAQRLSDESASIREEESTESSCVYDDIASGRGNERQKIPPAGNPHKTTEEDANLGKLGTGDLHTRSLVPAVTVDNSLLVEDTSKLPGLSLAPRMRSGSEVSSEVGSTATSRPETPVWDFYDFTDEVPEEGDQVGEGSKETGNKDGGDDASKALGTLQESILRLSRSTRLGAAAGNSNVLETERVDGPVLPTVMIEDFEEMEEATEEEEEGQYEEKENANIKDEKLKEPGES</sequence>
<feature type="compositionally biased region" description="Basic and acidic residues" evidence="1">
    <location>
        <begin position="651"/>
        <end position="670"/>
    </location>
</feature>
<evidence type="ECO:0000256" key="1">
    <source>
        <dbReference type="SAM" id="MobiDB-lite"/>
    </source>
</evidence>
<dbReference type="AlphaFoldDB" id="A0AAE1DVI3"/>
<evidence type="ECO:0000313" key="3">
    <source>
        <dbReference type="Proteomes" id="UP001283361"/>
    </source>
</evidence>
<feature type="region of interest" description="Disordered" evidence="1">
    <location>
        <begin position="226"/>
        <end position="250"/>
    </location>
</feature>
<gene>
    <name evidence="2" type="ORF">RRG08_012738</name>
</gene>
<accession>A0AAE1DVI3</accession>
<feature type="region of interest" description="Disordered" evidence="1">
    <location>
        <begin position="444"/>
        <end position="499"/>
    </location>
</feature>
<feature type="region of interest" description="Disordered" evidence="1">
    <location>
        <begin position="282"/>
        <end position="306"/>
    </location>
</feature>